<evidence type="ECO:0000313" key="7">
    <source>
        <dbReference type="Proteomes" id="UP001217089"/>
    </source>
</evidence>
<comment type="caution">
    <text evidence="6">The sequence shown here is derived from an EMBL/GenBank/DDBJ whole genome shotgun (WGS) entry which is preliminary data.</text>
</comment>
<gene>
    <name evidence="6" type="ORF">KUTeg_001992</name>
</gene>
<evidence type="ECO:0000256" key="3">
    <source>
        <dbReference type="ARBA" id="ARBA00029509"/>
    </source>
</evidence>
<sequence length="499" mass="56196">MNKMSAPTEAFSFPPDFDLQLLPNRDNKVCVVSIIGKSRNSAFTSKASAFNPLLDKDVFKGMVECYYDVDSQVIYLHVRGLHDAHRLASLCQRLSREESQELSHPGSSFDISYVRLFRTLDTIRLKLQHSVTEQLHGEQISKDWYHSARPCAPRVLFVFESSSLEVNIDEDSPRSRSYQTNRRTNVGVGSSEGQRSLSSTTRSSGENSFKEFLWQHIDIALGRGFDDNVGRNPVPAIFEAPTCDTWFSVSLKLYNIFFGDTVDGKSQAHLNTLKSLLETDIRFSEKKYDFTSYFSRCIKVLPVAESAYQEGLPTHYVTNFHLTKLAQARRVFSQFARGPACEKYMRQLEEACEKFWKNGRQLCEEISLSGNHCVNPLHRLPNEPENDLNCHLPIMPHSSAVKTKAACNCGRKQGDKDDPFDHRRLKQDMCLPFSSLKSTVKVGQKDVLTSKGDIVSGLASRSLALSLGKPSDYCELCLDYSLSLALSLGKPSDYCGIMS</sequence>
<dbReference type="PANTHER" id="PTHR13091">
    <property type="entry name" value="AMPLIFIED IN BREAST CANCER 2-RELATED"/>
    <property type="match status" value="1"/>
</dbReference>
<dbReference type="Proteomes" id="UP001217089">
    <property type="component" value="Unassembled WGS sequence"/>
</dbReference>
<name>A0ABQ9FT53_TEGGR</name>
<feature type="compositionally biased region" description="Polar residues" evidence="5">
    <location>
        <begin position="175"/>
        <end position="204"/>
    </location>
</feature>
<evidence type="ECO:0000256" key="5">
    <source>
        <dbReference type="SAM" id="MobiDB-lite"/>
    </source>
</evidence>
<proteinExistence type="inferred from homology"/>
<keyword evidence="2 4" id="KW-0866">Nonsense-mediated mRNA decay</keyword>
<evidence type="ECO:0000256" key="4">
    <source>
        <dbReference type="RuleBase" id="RU367133"/>
    </source>
</evidence>
<evidence type="ECO:0000313" key="6">
    <source>
        <dbReference type="EMBL" id="KAJ8320405.1"/>
    </source>
</evidence>
<comment type="function">
    <text evidence="4">Involved in nonsense-mediated decay (NMD) of mRNAs containing premature stop codons.</text>
</comment>
<evidence type="ECO:0000256" key="2">
    <source>
        <dbReference type="ARBA" id="ARBA00023161"/>
    </source>
</evidence>
<dbReference type="InterPro" id="IPR019354">
    <property type="entry name" value="SMG8-like"/>
</dbReference>
<reference evidence="6 7" key="1">
    <citation type="submission" date="2022-12" db="EMBL/GenBank/DDBJ databases">
        <title>Chromosome-level genome of Tegillarca granosa.</title>
        <authorList>
            <person name="Kim J."/>
        </authorList>
    </citation>
    <scope>NUCLEOTIDE SEQUENCE [LARGE SCALE GENOMIC DNA]</scope>
    <source>
        <strain evidence="6">Teg-2019</strain>
        <tissue evidence="6">Adductor muscle</tissue>
    </source>
</reference>
<dbReference type="EMBL" id="JARBDR010000141">
    <property type="protein sequence ID" value="KAJ8320405.1"/>
    <property type="molecule type" value="Genomic_DNA"/>
</dbReference>
<comment type="similarity">
    <text evidence="1 4">Belongs to the SMG8 family.</text>
</comment>
<protein>
    <recommendedName>
        <fullName evidence="3 4">Nonsense-mediated mRNA decay factor SMG8</fullName>
    </recommendedName>
</protein>
<evidence type="ECO:0000256" key="1">
    <source>
        <dbReference type="ARBA" id="ARBA00006443"/>
    </source>
</evidence>
<organism evidence="6 7">
    <name type="scientific">Tegillarca granosa</name>
    <name type="common">Malaysian cockle</name>
    <name type="synonym">Anadara granosa</name>
    <dbReference type="NCBI Taxonomy" id="220873"/>
    <lineage>
        <taxon>Eukaryota</taxon>
        <taxon>Metazoa</taxon>
        <taxon>Spiralia</taxon>
        <taxon>Lophotrochozoa</taxon>
        <taxon>Mollusca</taxon>
        <taxon>Bivalvia</taxon>
        <taxon>Autobranchia</taxon>
        <taxon>Pteriomorphia</taxon>
        <taxon>Arcoida</taxon>
        <taxon>Arcoidea</taxon>
        <taxon>Arcidae</taxon>
        <taxon>Tegillarca</taxon>
    </lineage>
</organism>
<accession>A0ABQ9FT53</accession>
<dbReference type="Pfam" id="PF10220">
    <property type="entry name" value="Smg8_Smg9"/>
    <property type="match status" value="3"/>
</dbReference>
<feature type="region of interest" description="Disordered" evidence="5">
    <location>
        <begin position="170"/>
        <end position="204"/>
    </location>
</feature>
<dbReference type="PANTHER" id="PTHR13091:SF0">
    <property type="entry name" value="NONSENSE-MEDIATED MRNA DECAY FACTOR SMG8"/>
    <property type="match status" value="1"/>
</dbReference>
<keyword evidence="7" id="KW-1185">Reference proteome</keyword>